<organism evidence="2 3">
    <name type="scientific">Hydra vulgaris</name>
    <name type="common">Hydra</name>
    <name type="synonym">Hydra attenuata</name>
    <dbReference type="NCBI Taxonomy" id="6087"/>
    <lineage>
        <taxon>Eukaryota</taxon>
        <taxon>Metazoa</taxon>
        <taxon>Cnidaria</taxon>
        <taxon>Hydrozoa</taxon>
        <taxon>Hydroidolina</taxon>
        <taxon>Anthoathecata</taxon>
        <taxon>Aplanulata</taxon>
        <taxon>Hydridae</taxon>
        <taxon>Hydra</taxon>
    </lineage>
</organism>
<protein>
    <submittedName>
        <fullName evidence="3">Phosphatidylinositol 4-phosphate 5-kinase-like</fullName>
    </submittedName>
</protein>
<feature type="region of interest" description="Disordered" evidence="1">
    <location>
        <begin position="1"/>
        <end position="70"/>
    </location>
</feature>
<sequence length="234" mass="27519">MRLRHTNDDDNDDDDDDDNDDNDDDDDDDYDDNNDDDDNDDNDNDDNNDDNHDDSGYKCSLTYNPTTIPTPKQNRARNIIWFNLPFSKNVSTNVGKCFLKLIDKHFPNNNKLHKIFYMNTVKVSYSYMPSLKSIINSHNKYILYNNTNPNQQNCNYYNKNLCPLFNKRLTSNIVYIAAITTDNLHSTSNEKRYIEISETPFKLRYANHVKSFNISKYKNDTELSKHGWKLKKLI</sequence>
<evidence type="ECO:0000256" key="1">
    <source>
        <dbReference type="SAM" id="MobiDB-lite"/>
    </source>
</evidence>
<accession>A0ABM4DHZ7</accession>
<evidence type="ECO:0000313" key="3">
    <source>
        <dbReference type="RefSeq" id="XP_065674119.1"/>
    </source>
</evidence>
<feature type="compositionally biased region" description="Polar residues" evidence="1">
    <location>
        <begin position="61"/>
        <end position="70"/>
    </location>
</feature>
<reference evidence="3" key="1">
    <citation type="submission" date="2025-08" db="UniProtKB">
        <authorList>
            <consortium name="RefSeq"/>
        </authorList>
    </citation>
    <scope>IDENTIFICATION</scope>
</reference>
<gene>
    <name evidence="3" type="primary">LOC136091063</name>
</gene>
<feature type="compositionally biased region" description="Acidic residues" evidence="1">
    <location>
        <begin position="9"/>
        <end position="48"/>
    </location>
</feature>
<evidence type="ECO:0000313" key="2">
    <source>
        <dbReference type="Proteomes" id="UP001652625"/>
    </source>
</evidence>
<keyword evidence="2" id="KW-1185">Reference proteome</keyword>
<name>A0ABM4DHZ7_HYDVU</name>
<proteinExistence type="predicted"/>
<dbReference type="Proteomes" id="UP001652625">
    <property type="component" value="Chromosome 14"/>
</dbReference>
<dbReference type="GeneID" id="136091063"/>
<dbReference type="RefSeq" id="XP_065674119.1">
    <property type="nucleotide sequence ID" value="XM_065818047.1"/>
</dbReference>